<dbReference type="GO" id="GO:0016020">
    <property type="term" value="C:membrane"/>
    <property type="evidence" value="ECO:0007669"/>
    <property type="project" value="TreeGrafter"/>
</dbReference>
<dbReference type="PANTHER" id="PTHR10174">
    <property type="entry name" value="ALPHA-TOCOPHEROL TRANSFER PROTEIN-RELATED"/>
    <property type="match status" value="1"/>
</dbReference>
<sequence>MSAMQADSKNPQLKTKDLEELKCWLGTQEHLPPISEEHLIMFLHSCYYDVARTMDCIETYYTIRTNIPEIFTNRDLKRIENQKMLAVLNYIQLPVRDPNGHHIIFHSLKENEPSKYCFSDAARIYFMMADMCIQRDSTSPGTIIVFDAKGFKFGHIIRLNLSLVHKILTYVQEGLPVRLKGIHVLNTAAFVDHLMRLIKPFLSKELQKLIHFHTGNNESIYEHLPKRCLPQDFGGELPTVAELNAGFIVELQQFQDYFKEEERFRVDENKRCNKRKNRNYSLSSSH</sequence>
<evidence type="ECO:0000313" key="3">
    <source>
        <dbReference type="Proteomes" id="UP000235965"/>
    </source>
</evidence>
<accession>A0A2J7PS36</accession>
<keyword evidence="3" id="KW-1185">Reference proteome</keyword>
<dbReference type="SUPFAM" id="SSF46938">
    <property type="entry name" value="CRAL/TRIO N-terminal domain"/>
    <property type="match status" value="1"/>
</dbReference>
<dbReference type="InterPro" id="IPR001251">
    <property type="entry name" value="CRAL-TRIO_dom"/>
</dbReference>
<dbReference type="InterPro" id="IPR036865">
    <property type="entry name" value="CRAL-TRIO_dom_sf"/>
</dbReference>
<dbReference type="PROSITE" id="PS50191">
    <property type="entry name" value="CRAL_TRIO"/>
    <property type="match status" value="1"/>
</dbReference>
<dbReference type="Gene3D" id="1.20.5.1200">
    <property type="entry name" value="Alpha-tocopherol transfer"/>
    <property type="match status" value="1"/>
</dbReference>
<dbReference type="FunCoup" id="A0A2J7PS36">
    <property type="interactions" value="8"/>
</dbReference>
<dbReference type="AlphaFoldDB" id="A0A2J7PS36"/>
<dbReference type="Gene3D" id="3.40.525.10">
    <property type="entry name" value="CRAL-TRIO lipid binding domain"/>
    <property type="match status" value="1"/>
</dbReference>
<dbReference type="SUPFAM" id="SSF52087">
    <property type="entry name" value="CRAL/TRIO domain"/>
    <property type="match status" value="1"/>
</dbReference>
<proteinExistence type="predicted"/>
<dbReference type="CDD" id="cd00170">
    <property type="entry name" value="SEC14"/>
    <property type="match status" value="1"/>
</dbReference>
<dbReference type="OrthoDB" id="6736570at2759"/>
<dbReference type="Proteomes" id="UP000235965">
    <property type="component" value="Unassembled WGS sequence"/>
</dbReference>
<comment type="caution">
    <text evidence="2">The sequence shown here is derived from an EMBL/GenBank/DDBJ whole genome shotgun (WGS) entry which is preliminary data.</text>
</comment>
<name>A0A2J7PS36_9NEOP</name>
<protein>
    <recommendedName>
        <fullName evidence="1">CRAL-TRIO domain-containing protein</fullName>
    </recommendedName>
</protein>
<dbReference type="GO" id="GO:1902936">
    <property type="term" value="F:phosphatidylinositol bisphosphate binding"/>
    <property type="evidence" value="ECO:0007669"/>
    <property type="project" value="TreeGrafter"/>
</dbReference>
<reference evidence="2 3" key="1">
    <citation type="submission" date="2017-12" db="EMBL/GenBank/DDBJ databases">
        <title>Hemimetabolous genomes reveal molecular basis of termite eusociality.</title>
        <authorList>
            <person name="Harrison M.C."/>
            <person name="Jongepier E."/>
            <person name="Robertson H.M."/>
            <person name="Arning N."/>
            <person name="Bitard-Feildel T."/>
            <person name="Chao H."/>
            <person name="Childers C.P."/>
            <person name="Dinh H."/>
            <person name="Doddapaneni H."/>
            <person name="Dugan S."/>
            <person name="Gowin J."/>
            <person name="Greiner C."/>
            <person name="Han Y."/>
            <person name="Hu H."/>
            <person name="Hughes D.S.T."/>
            <person name="Huylmans A.-K."/>
            <person name="Kemena C."/>
            <person name="Kremer L.P.M."/>
            <person name="Lee S.L."/>
            <person name="Lopez-Ezquerra A."/>
            <person name="Mallet L."/>
            <person name="Monroy-Kuhn J.M."/>
            <person name="Moser A."/>
            <person name="Murali S.C."/>
            <person name="Muzny D.M."/>
            <person name="Otani S."/>
            <person name="Piulachs M.-D."/>
            <person name="Poelchau M."/>
            <person name="Qu J."/>
            <person name="Schaub F."/>
            <person name="Wada-Katsumata A."/>
            <person name="Worley K.C."/>
            <person name="Xie Q."/>
            <person name="Ylla G."/>
            <person name="Poulsen M."/>
            <person name="Gibbs R.A."/>
            <person name="Schal C."/>
            <person name="Richards S."/>
            <person name="Belles X."/>
            <person name="Korb J."/>
            <person name="Bornberg-Bauer E."/>
        </authorList>
    </citation>
    <scope>NUCLEOTIDE SEQUENCE [LARGE SCALE GENOMIC DNA]</scope>
    <source>
        <tissue evidence="2">Whole body</tissue>
    </source>
</reference>
<dbReference type="Pfam" id="PF00650">
    <property type="entry name" value="CRAL_TRIO"/>
    <property type="match status" value="1"/>
</dbReference>
<organism evidence="2 3">
    <name type="scientific">Cryptotermes secundus</name>
    <dbReference type="NCBI Taxonomy" id="105785"/>
    <lineage>
        <taxon>Eukaryota</taxon>
        <taxon>Metazoa</taxon>
        <taxon>Ecdysozoa</taxon>
        <taxon>Arthropoda</taxon>
        <taxon>Hexapoda</taxon>
        <taxon>Insecta</taxon>
        <taxon>Pterygota</taxon>
        <taxon>Neoptera</taxon>
        <taxon>Polyneoptera</taxon>
        <taxon>Dictyoptera</taxon>
        <taxon>Blattodea</taxon>
        <taxon>Blattoidea</taxon>
        <taxon>Termitoidae</taxon>
        <taxon>Kalotermitidae</taxon>
        <taxon>Cryptotermitinae</taxon>
        <taxon>Cryptotermes</taxon>
    </lineage>
</organism>
<dbReference type="PANTHER" id="PTHR10174:SF213">
    <property type="entry name" value="CRAL-TRIO DOMAIN-CONTAINING PROTEIN"/>
    <property type="match status" value="1"/>
</dbReference>
<dbReference type="SMART" id="SM00516">
    <property type="entry name" value="SEC14"/>
    <property type="match status" value="1"/>
</dbReference>
<evidence type="ECO:0000313" key="2">
    <source>
        <dbReference type="EMBL" id="PNF19141.1"/>
    </source>
</evidence>
<feature type="domain" description="CRAL-TRIO" evidence="1">
    <location>
        <begin position="75"/>
        <end position="241"/>
    </location>
</feature>
<dbReference type="PRINTS" id="PR00180">
    <property type="entry name" value="CRETINALDHBP"/>
</dbReference>
<dbReference type="STRING" id="105785.A0A2J7PS36"/>
<dbReference type="EMBL" id="NEVH01021939">
    <property type="protein sequence ID" value="PNF19141.1"/>
    <property type="molecule type" value="Genomic_DNA"/>
</dbReference>
<dbReference type="InParanoid" id="A0A2J7PS36"/>
<gene>
    <name evidence="2" type="ORF">B7P43_G09788</name>
</gene>
<dbReference type="EMBL" id="NEVH01021939">
    <property type="protein sequence ID" value="PNF19142.1"/>
    <property type="molecule type" value="Genomic_DNA"/>
</dbReference>
<dbReference type="InterPro" id="IPR036273">
    <property type="entry name" value="CRAL/TRIO_N_dom_sf"/>
</dbReference>
<evidence type="ECO:0000259" key="1">
    <source>
        <dbReference type="PROSITE" id="PS50191"/>
    </source>
</evidence>